<reference evidence="3" key="1">
    <citation type="journal article" date="2018" name="Nat. Microbiol.">
        <title>Leveraging single-cell genomics to expand the fungal tree of life.</title>
        <authorList>
            <person name="Ahrendt S.R."/>
            <person name="Quandt C.A."/>
            <person name="Ciobanu D."/>
            <person name="Clum A."/>
            <person name="Salamov A."/>
            <person name="Andreopoulos B."/>
            <person name="Cheng J.F."/>
            <person name="Woyke T."/>
            <person name="Pelin A."/>
            <person name="Henrissat B."/>
            <person name="Reynolds N.K."/>
            <person name="Benny G.L."/>
            <person name="Smith M.E."/>
            <person name="James T.Y."/>
            <person name="Grigoriev I.V."/>
        </authorList>
    </citation>
    <scope>NUCLEOTIDE SEQUENCE [LARGE SCALE GENOMIC DNA]</scope>
    <source>
        <strain evidence="3">CSF55</strain>
    </source>
</reference>
<sequence length="300" mass="33718">MVRYEDVFLLFQSFESNPSFIDSLINKISKFASSNQLKEKDAKPWAILAKPKPNEQAKSLPIESIQKAIRRNLLRHLQTISVVIKDSSKEKIDNGRFSIGRLMLVDVFYQSIRDENVLMADALDKIDDQVIQSPQPKGSRGHCLLILNSIRLHAELQPTSDYTYITLNSHNLYVSFKPTLLKLTEQQLATLRPSCDKNKSITPFVTPASPTKKLEDFNEKGFINDAALLGFYPDTSQNAQALPRRMSLPSLALEMALSPATPSTDAGFNFPAKKKKRSRKSKRNTISHVDVSIDGKLTAQ</sequence>
<name>A0A4P9YK33_ROZAC</name>
<proteinExistence type="predicted"/>
<accession>A0A4P9YK33</accession>
<evidence type="ECO:0000313" key="2">
    <source>
        <dbReference type="EMBL" id="RKP19967.1"/>
    </source>
</evidence>
<evidence type="ECO:0000256" key="1">
    <source>
        <dbReference type="SAM" id="MobiDB-lite"/>
    </source>
</evidence>
<dbReference type="AlphaFoldDB" id="A0A4P9YK33"/>
<dbReference type="Proteomes" id="UP000281549">
    <property type="component" value="Unassembled WGS sequence"/>
</dbReference>
<organism evidence="2 3">
    <name type="scientific">Rozella allomycis (strain CSF55)</name>
    <dbReference type="NCBI Taxonomy" id="988480"/>
    <lineage>
        <taxon>Eukaryota</taxon>
        <taxon>Fungi</taxon>
        <taxon>Fungi incertae sedis</taxon>
        <taxon>Cryptomycota</taxon>
        <taxon>Cryptomycota incertae sedis</taxon>
        <taxon>Rozella</taxon>
    </lineage>
</organism>
<dbReference type="EMBL" id="ML005132">
    <property type="protein sequence ID" value="RKP19967.1"/>
    <property type="molecule type" value="Genomic_DNA"/>
</dbReference>
<gene>
    <name evidence="2" type="ORF">ROZALSC1DRAFT_28494</name>
</gene>
<protein>
    <submittedName>
        <fullName evidence="2">Uncharacterized protein</fullName>
    </submittedName>
</protein>
<evidence type="ECO:0000313" key="3">
    <source>
        <dbReference type="Proteomes" id="UP000281549"/>
    </source>
</evidence>
<feature type="compositionally biased region" description="Basic residues" evidence="1">
    <location>
        <begin position="272"/>
        <end position="285"/>
    </location>
</feature>
<feature type="region of interest" description="Disordered" evidence="1">
    <location>
        <begin position="260"/>
        <end position="300"/>
    </location>
</feature>